<dbReference type="PANTHER" id="PTHR34986:SF4">
    <property type="entry name" value="EVOLVED BETA-GALACTOSIDASE SUBUNIT BETA-RELATED"/>
    <property type="match status" value="1"/>
</dbReference>
<dbReference type="SUPFAM" id="SSF51197">
    <property type="entry name" value="Clavaminate synthase-like"/>
    <property type="match status" value="1"/>
</dbReference>
<evidence type="ECO:0000313" key="1">
    <source>
        <dbReference type="EMBL" id="RUT64978.1"/>
    </source>
</evidence>
<sequence length="149" mass="17251">MILFTDLTDFQHFFRQGKKWQCCIEAINNLPRIHPDVTYSVGDSLIYRLQTKAEPQPDFLGKRRYFQVHYWLEGEESVEYAAKSALTPVNAYCDETDRETLRGNGETLLCKPGNVLVCENHEAYRFTCSGDVRKVVLTVTIEDGYFLNK</sequence>
<evidence type="ECO:0000313" key="2">
    <source>
        <dbReference type="Proteomes" id="UP000286908"/>
    </source>
</evidence>
<dbReference type="GO" id="GO:0044010">
    <property type="term" value="P:single-species biofilm formation"/>
    <property type="evidence" value="ECO:0007669"/>
    <property type="project" value="TreeGrafter"/>
</dbReference>
<dbReference type="Gene3D" id="2.60.120.370">
    <property type="entry name" value="YhcH/YjgK/YiaL"/>
    <property type="match status" value="1"/>
</dbReference>
<reference evidence="1 2" key="1">
    <citation type="submission" date="2017-08" db="EMBL/GenBank/DDBJ databases">
        <title>Draft genome sequence of pheromone producing symbiont Morganella morganii, of the female New Zealand grass grub Costelytra giveni.</title>
        <authorList>
            <person name="Laugraud A."/>
            <person name="Young S.D."/>
            <person name="Hurst M.H."/>
        </authorList>
    </citation>
    <scope>NUCLEOTIDE SEQUENCE [LARGE SCALE GENOMIC DNA]</scope>
    <source>
        <strain evidence="1 2">MMsCG</strain>
    </source>
</reference>
<comment type="caution">
    <text evidence="1">The sequence shown here is derived from an EMBL/GenBank/DDBJ whole genome shotgun (WGS) entry which is preliminary data.</text>
</comment>
<proteinExistence type="predicted"/>
<dbReference type="PANTHER" id="PTHR34986">
    <property type="entry name" value="EVOLVED BETA-GALACTOSIDASE SUBUNIT BETA"/>
    <property type="match status" value="1"/>
</dbReference>
<dbReference type="OrthoDB" id="8776070at2"/>
<dbReference type="AlphaFoldDB" id="A0A433ZS75"/>
<dbReference type="GO" id="GO:0005829">
    <property type="term" value="C:cytosol"/>
    <property type="evidence" value="ECO:0007669"/>
    <property type="project" value="TreeGrafter"/>
</dbReference>
<dbReference type="Pfam" id="PF04074">
    <property type="entry name" value="DUF386"/>
    <property type="match status" value="1"/>
</dbReference>
<dbReference type="InterPro" id="IPR004375">
    <property type="entry name" value="NanQ/TabA/YiaL"/>
</dbReference>
<organism evidence="1 2">
    <name type="scientific">Morganella morganii</name>
    <name type="common">Proteus morganii</name>
    <dbReference type="NCBI Taxonomy" id="582"/>
    <lineage>
        <taxon>Bacteria</taxon>
        <taxon>Pseudomonadati</taxon>
        <taxon>Pseudomonadota</taxon>
        <taxon>Gammaproteobacteria</taxon>
        <taxon>Enterobacterales</taxon>
        <taxon>Morganellaceae</taxon>
        <taxon>Morganella</taxon>
    </lineage>
</organism>
<protein>
    <submittedName>
        <fullName evidence="1">Beta-galactosidase subunit beta</fullName>
    </submittedName>
</protein>
<dbReference type="Proteomes" id="UP000286908">
    <property type="component" value="Unassembled WGS sequence"/>
</dbReference>
<accession>A0A433ZS75</accession>
<gene>
    <name evidence="1" type="ORF">CKG00_00110</name>
</gene>
<dbReference type="EMBL" id="NRQY01000001">
    <property type="protein sequence ID" value="RUT64978.1"/>
    <property type="molecule type" value="Genomic_DNA"/>
</dbReference>
<dbReference type="NCBIfam" id="NF007571">
    <property type="entry name" value="PRK10202.1"/>
    <property type="match status" value="1"/>
</dbReference>
<dbReference type="InterPro" id="IPR037012">
    <property type="entry name" value="NanQ/TabA/YiaL_sf"/>
</dbReference>
<name>A0A433ZS75_MORMO</name>